<evidence type="ECO:0000256" key="1">
    <source>
        <dbReference type="SAM" id="SignalP"/>
    </source>
</evidence>
<evidence type="ECO:0000313" key="3">
    <source>
        <dbReference type="Proteomes" id="UP000812077"/>
    </source>
</evidence>
<evidence type="ECO:0000313" key="2">
    <source>
        <dbReference type="EMBL" id="MBW4754417.1"/>
    </source>
</evidence>
<dbReference type="EMBL" id="JAHXCP010000005">
    <property type="protein sequence ID" value="MBW4754417.1"/>
    <property type="molecule type" value="Genomic_DNA"/>
</dbReference>
<organism evidence="2 3">
    <name type="scientific">Prevotella melaninogenica</name>
    <dbReference type="NCBI Taxonomy" id="28132"/>
    <lineage>
        <taxon>Bacteria</taxon>
        <taxon>Pseudomonadati</taxon>
        <taxon>Bacteroidota</taxon>
        <taxon>Bacteroidia</taxon>
        <taxon>Bacteroidales</taxon>
        <taxon>Prevotellaceae</taxon>
        <taxon>Prevotella</taxon>
    </lineage>
</organism>
<accession>A0ABS6Y4K4</accession>
<keyword evidence="3" id="KW-1185">Reference proteome</keyword>
<feature type="chain" id="PRO_5046700822" description="DUF5045 domain-containing protein" evidence="1">
    <location>
        <begin position="22"/>
        <end position="269"/>
    </location>
</feature>
<feature type="signal peptide" evidence="1">
    <location>
        <begin position="1"/>
        <end position="21"/>
    </location>
</feature>
<proteinExistence type="predicted"/>
<dbReference type="RefSeq" id="WP_219433105.1">
    <property type="nucleotide sequence ID" value="NZ_JAHXCP010000005.1"/>
</dbReference>
<dbReference type="Proteomes" id="UP000812077">
    <property type="component" value="Unassembled WGS sequence"/>
</dbReference>
<gene>
    <name evidence="2" type="ORF">KZO77_05085</name>
</gene>
<evidence type="ECO:0008006" key="4">
    <source>
        <dbReference type="Google" id="ProtNLM"/>
    </source>
</evidence>
<comment type="caution">
    <text evidence="2">The sequence shown here is derived from an EMBL/GenBank/DDBJ whole genome shotgun (WGS) entry which is preliminary data.</text>
</comment>
<protein>
    <recommendedName>
        <fullName evidence="4">DUF5045 domain-containing protein</fullName>
    </recommendedName>
</protein>
<sequence length="269" mass="30706">MKRVFVLMAFSIFFHYSQLSAMGWNFDILSVEAVIKESKSAGSMNLSRAAIEVYNRGLHKESNEKAIDYEKIEKRLDKYRRCMDYIDVLYTGASTVGQFIRTYDTVKESIKEYRTLLKEYGDYITHTGRISTADSYIIRNCEETISQAVEDSKDVYGTMTMIGAFCSGKLPCKAEDLQLILAGLNLNLQQLGNNLMAGSERLRSYMLLRTWGWGKGLYKARPTSEICDEALSRWKSKAIGVMSGRDIEYSRGKENPFAASYENHTPWNN</sequence>
<name>A0ABS6Y4K4_9BACT</name>
<reference evidence="2 3" key="1">
    <citation type="submission" date="2021-07" db="EMBL/GenBank/DDBJ databases">
        <title>Genomic diversity and antimicrobial resistance of Prevotella spp. isolated from chronic lung disease airways.</title>
        <authorList>
            <person name="Webb K.A."/>
            <person name="Olagoke O.S."/>
            <person name="Baird T."/>
            <person name="Neill J."/>
            <person name="Pham A."/>
            <person name="Wells T.J."/>
            <person name="Ramsay K.A."/>
            <person name="Bell S.C."/>
            <person name="Sarovich D.S."/>
            <person name="Price E.P."/>
        </authorList>
    </citation>
    <scope>NUCLEOTIDE SEQUENCE [LARGE SCALE GENOMIC DNA]</scope>
    <source>
        <strain evidence="2 3">SCHI0027.S.6</strain>
    </source>
</reference>
<keyword evidence="1" id="KW-0732">Signal</keyword>